<keyword evidence="3" id="KW-1185">Reference proteome</keyword>
<dbReference type="Proteomes" id="UP000217171">
    <property type="component" value="Chromosome"/>
</dbReference>
<dbReference type="Pfam" id="PF19877">
    <property type="entry name" value="DUF6350"/>
    <property type="match status" value="1"/>
</dbReference>
<evidence type="ECO:0000313" key="2">
    <source>
        <dbReference type="EMBL" id="ASY12929.1"/>
    </source>
</evidence>
<evidence type="ECO:0000256" key="1">
    <source>
        <dbReference type="SAM" id="Phobius"/>
    </source>
</evidence>
<gene>
    <name evidence="2" type="ORF">B1s21160_00900</name>
</gene>
<feature type="transmembrane region" description="Helical" evidence="1">
    <location>
        <begin position="217"/>
        <end position="239"/>
    </location>
</feature>
<dbReference type="EMBL" id="CP016771">
    <property type="protein sequence ID" value="ASY12929.1"/>
    <property type="molecule type" value="Genomic_DNA"/>
</dbReference>
<feature type="transmembrane region" description="Helical" evidence="1">
    <location>
        <begin position="106"/>
        <end position="124"/>
    </location>
</feature>
<dbReference type="OrthoDB" id="5177991at2"/>
<dbReference type="KEGG" id="nhi:B1s21160_00900"/>
<reference evidence="2 3" key="1">
    <citation type="submission" date="2016-07" db="EMBL/GenBank/DDBJ databases">
        <title>High microdiversification within the ubiquitous acI lineage of Actinobacteria.</title>
        <authorList>
            <person name="Neuenschwander S.M."/>
            <person name="Salcher M."/>
            <person name="Ghai R."/>
            <person name="Pernthaler J."/>
        </authorList>
    </citation>
    <scope>NUCLEOTIDE SEQUENCE [LARGE SCALE GENOMIC DNA]</scope>
    <source>
        <strain evidence="2">MMS-21-160</strain>
    </source>
</reference>
<evidence type="ECO:0000313" key="3">
    <source>
        <dbReference type="Proteomes" id="UP000217171"/>
    </source>
</evidence>
<organism evidence="2 3">
    <name type="scientific">Candidatus Nanopelagicus hibericus</name>
    <dbReference type="NCBI Taxonomy" id="1884915"/>
    <lineage>
        <taxon>Bacteria</taxon>
        <taxon>Bacillati</taxon>
        <taxon>Actinomycetota</taxon>
        <taxon>Actinomycetes</taxon>
        <taxon>Candidatus Nanopelagicales</taxon>
        <taxon>Candidatus Nanopelagicaceae</taxon>
        <taxon>Candidatus Nanopelagicus</taxon>
    </lineage>
</organism>
<accession>A0A249K865</accession>
<feature type="transmembrane region" description="Helical" evidence="1">
    <location>
        <begin position="130"/>
        <end position="150"/>
    </location>
</feature>
<dbReference type="AlphaFoldDB" id="A0A249K865"/>
<keyword evidence="1" id="KW-0812">Transmembrane</keyword>
<keyword evidence="1" id="KW-0472">Membrane</keyword>
<feature type="transmembrane region" description="Helical" evidence="1">
    <location>
        <begin position="259"/>
        <end position="276"/>
    </location>
</feature>
<dbReference type="RefSeq" id="WP_095672035.1">
    <property type="nucleotide sequence ID" value="NZ_CP016771.1"/>
</dbReference>
<keyword evidence="1" id="KW-1133">Transmembrane helix</keyword>
<feature type="transmembrane region" description="Helical" evidence="1">
    <location>
        <begin position="162"/>
        <end position="182"/>
    </location>
</feature>
<feature type="transmembrane region" description="Helical" evidence="1">
    <location>
        <begin position="12"/>
        <end position="33"/>
    </location>
</feature>
<dbReference type="InterPro" id="IPR045931">
    <property type="entry name" value="DUF6350"/>
</dbReference>
<feature type="transmembrane region" description="Helical" evidence="1">
    <location>
        <begin position="328"/>
        <end position="348"/>
    </location>
</feature>
<protein>
    <submittedName>
        <fullName evidence="2">Uncharacterized protein</fullName>
    </submittedName>
</protein>
<name>A0A249K865_9ACTN</name>
<proteinExistence type="predicted"/>
<feature type="transmembrane region" description="Helical" evidence="1">
    <location>
        <begin position="68"/>
        <end position="85"/>
    </location>
</feature>
<sequence length="363" mass="39874">MVARVVWVTLQQVIRSILIILFPLAFITLFAWATAGSTYGSTADPMRAAVWLWLGSHLTPFHITSNEITGYLSYLPVGAVILPWLSIRVGYRRVVEVIGNKKVSRAYFILSYIFIYSLLGLIASNSQVSINWSRGVITLVILLLLATTSVKAEQLTKLPWQMFLLMLGIAGLIYSICLAMNFGTAKNLTIVIQPGIFGGVLLLLLQILYLPNIFFATLSYILGAGFSLGSATQITPFIFDLREIPAIPLLAALPTGQSPWLAMATIMLTIYAWINLNQIKQLELDVKSKRQIYIRFFVTSILGAAALAFVTSGSLISANMSPVGVNPLHISAVVAAHLLLVLLLIQLLPKLFNKKAKQGRLDI</sequence>
<feature type="transmembrane region" description="Helical" evidence="1">
    <location>
        <begin position="296"/>
        <end position="316"/>
    </location>
</feature>
<feature type="transmembrane region" description="Helical" evidence="1">
    <location>
        <begin position="188"/>
        <end position="210"/>
    </location>
</feature>